<dbReference type="InterPro" id="IPR013656">
    <property type="entry name" value="PAS_4"/>
</dbReference>
<dbReference type="InterPro" id="IPR003594">
    <property type="entry name" value="HATPase_dom"/>
</dbReference>
<dbReference type="Gene3D" id="1.10.287.130">
    <property type="match status" value="1"/>
</dbReference>
<dbReference type="PROSITE" id="PS50113">
    <property type="entry name" value="PAC"/>
    <property type="match status" value="1"/>
</dbReference>
<dbReference type="SMART" id="SM00387">
    <property type="entry name" value="HATPase_c"/>
    <property type="match status" value="1"/>
</dbReference>
<dbReference type="PANTHER" id="PTHR43065">
    <property type="entry name" value="SENSOR HISTIDINE KINASE"/>
    <property type="match status" value="1"/>
</dbReference>
<dbReference type="InterPro" id="IPR036097">
    <property type="entry name" value="HisK_dim/P_sf"/>
</dbReference>
<dbReference type="PRINTS" id="PR00344">
    <property type="entry name" value="BCTRLSENSOR"/>
</dbReference>
<dbReference type="InterPro" id="IPR036890">
    <property type="entry name" value="HATPase_C_sf"/>
</dbReference>
<dbReference type="CDD" id="cd00130">
    <property type="entry name" value="PAS"/>
    <property type="match status" value="1"/>
</dbReference>
<gene>
    <name evidence="6" type="ORF">KAK03_14420</name>
</gene>
<dbReference type="InterPro" id="IPR005467">
    <property type="entry name" value="His_kinase_dom"/>
</dbReference>
<dbReference type="SUPFAM" id="SSF55874">
    <property type="entry name" value="ATPase domain of HSP90 chaperone/DNA topoisomerase II/histidine kinase"/>
    <property type="match status" value="1"/>
</dbReference>
<dbReference type="Pfam" id="PF08448">
    <property type="entry name" value="PAS_4"/>
    <property type="match status" value="1"/>
</dbReference>
<proteinExistence type="predicted"/>
<organism evidence="6 7">
    <name type="scientific">Ideonella alba</name>
    <dbReference type="NCBI Taxonomy" id="2824118"/>
    <lineage>
        <taxon>Bacteria</taxon>
        <taxon>Pseudomonadati</taxon>
        <taxon>Pseudomonadota</taxon>
        <taxon>Betaproteobacteria</taxon>
        <taxon>Burkholderiales</taxon>
        <taxon>Sphaerotilaceae</taxon>
        <taxon>Ideonella</taxon>
    </lineage>
</organism>
<dbReference type="Pfam" id="PF02518">
    <property type="entry name" value="HATPase_c"/>
    <property type="match status" value="1"/>
</dbReference>
<comment type="catalytic activity">
    <reaction evidence="1">
        <text>ATP + protein L-histidine = ADP + protein N-phospho-L-histidine.</text>
        <dbReference type="EC" id="2.7.13.3"/>
    </reaction>
</comment>
<dbReference type="CDD" id="cd00082">
    <property type="entry name" value="HisKA"/>
    <property type="match status" value="1"/>
</dbReference>
<feature type="domain" description="Histidine kinase" evidence="4">
    <location>
        <begin position="216"/>
        <end position="456"/>
    </location>
</feature>
<keyword evidence="3" id="KW-0597">Phosphoprotein</keyword>
<evidence type="ECO:0000256" key="2">
    <source>
        <dbReference type="ARBA" id="ARBA00012438"/>
    </source>
</evidence>
<dbReference type="EC" id="2.7.13.3" evidence="2"/>
<dbReference type="GO" id="GO:0000155">
    <property type="term" value="F:phosphorelay sensor kinase activity"/>
    <property type="evidence" value="ECO:0007669"/>
    <property type="project" value="InterPro"/>
</dbReference>
<dbReference type="InterPro" id="IPR035965">
    <property type="entry name" value="PAS-like_dom_sf"/>
</dbReference>
<evidence type="ECO:0000313" key="7">
    <source>
        <dbReference type="Proteomes" id="UP000676246"/>
    </source>
</evidence>
<dbReference type="SMART" id="SM00091">
    <property type="entry name" value="PAS"/>
    <property type="match status" value="1"/>
</dbReference>
<dbReference type="PROSITE" id="PS50109">
    <property type="entry name" value="HIS_KIN"/>
    <property type="match status" value="1"/>
</dbReference>
<dbReference type="SUPFAM" id="SSF47384">
    <property type="entry name" value="Homodimeric domain of signal transducing histidine kinase"/>
    <property type="match status" value="1"/>
</dbReference>
<reference evidence="6 7" key="1">
    <citation type="submission" date="2021-04" db="EMBL/GenBank/DDBJ databases">
        <title>The genome sequence of Ideonella sp. 3Y2.</title>
        <authorList>
            <person name="Liu Y."/>
        </authorList>
    </citation>
    <scope>NUCLEOTIDE SEQUENCE [LARGE SCALE GENOMIC DNA]</scope>
    <source>
        <strain evidence="6 7">3Y2</strain>
    </source>
</reference>
<dbReference type="Proteomes" id="UP000676246">
    <property type="component" value="Unassembled WGS sequence"/>
</dbReference>
<evidence type="ECO:0000256" key="1">
    <source>
        <dbReference type="ARBA" id="ARBA00000085"/>
    </source>
</evidence>
<dbReference type="InterPro" id="IPR003661">
    <property type="entry name" value="HisK_dim/P_dom"/>
</dbReference>
<accession>A0A940YFR2</accession>
<protein>
    <recommendedName>
        <fullName evidence="2">histidine kinase</fullName>
        <ecNumber evidence="2">2.7.13.3</ecNumber>
    </recommendedName>
</protein>
<dbReference type="InterPro" id="IPR000700">
    <property type="entry name" value="PAS-assoc_C"/>
</dbReference>
<dbReference type="Pfam" id="PF00512">
    <property type="entry name" value="HisKA"/>
    <property type="match status" value="1"/>
</dbReference>
<evidence type="ECO:0000313" key="6">
    <source>
        <dbReference type="EMBL" id="MBQ0931677.1"/>
    </source>
</evidence>
<name>A0A940YFR2_9BURK</name>
<dbReference type="InterPro" id="IPR000014">
    <property type="entry name" value="PAS"/>
</dbReference>
<keyword evidence="7" id="KW-1185">Reference proteome</keyword>
<dbReference type="RefSeq" id="WP_210854650.1">
    <property type="nucleotide sequence ID" value="NZ_JAGQDD010000010.1"/>
</dbReference>
<feature type="domain" description="PAC" evidence="5">
    <location>
        <begin position="137"/>
        <end position="189"/>
    </location>
</feature>
<dbReference type="NCBIfam" id="TIGR00229">
    <property type="entry name" value="sensory_box"/>
    <property type="match status" value="1"/>
</dbReference>
<dbReference type="EMBL" id="JAGQDD010000010">
    <property type="protein sequence ID" value="MBQ0931677.1"/>
    <property type="molecule type" value="Genomic_DNA"/>
</dbReference>
<dbReference type="Gene3D" id="3.30.450.20">
    <property type="entry name" value="PAS domain"/>
    <property type="match status" value="1"/>
</dbReference>
<dbReference type="SUPFAM" id="SSF55785">
    <property type="entry name" value="PYP-like sensor domain (PAS domain)"/>
    <property type="match status" value="1"/>
</dbReference>
<comment type="caution">
    <text evidence="6">The sequence shown here is derived from an EMBL/GenBank/DDBJ whole genome shotgun (WGS) entry which is preliminary data.</text>
</comment>
<dbReference type="Gene3D" id="3.30.565.10">
    <property type="entry name" value="Histidine kinase-like ATPase, C-terminal domain"/>
    <property type="match status" value="1"/>
</dbReference>
<dbReference type="InterPro" id="IPR004358">
    <property type="entry name" value="Sig_transdc_His_kin-like_C"/>
</dbReference>
<evidence type="ECO:0000259" key="4">
    <source>
        <dbReference type="PROSITE" id="PS50109"/>
    </source>
</evidence>
<evidence type="ECO:0000259" key="5">
    <source>
        <dbReference type="PROSITE" id="PS50113"/>
    </source>
</evidence>
<dbReference type="SMART" id="SM00388">
    <property type="entry name" value="HisKA"/>
    <property type="match status" value="1"/>
</dbReference>
<dbReference type="PANTHER" id="PTHR43065:SF42">
    <property type="entry name" value="TWO-COMPONENT SENSOR PPRA"/>
    <property type="match status" value="1"/>
</dbReference>
<dbReference type="AlphaFoldDB" id="A0A940YFR2"/>
<sequence>MHDDLPPPAHAALAARLPMTPPELEGVDESTWLDVIQKMDEVYSQLVADEIALEQKNTELERSQQFIFSLLSAMSDVLAACNEAGQIEETNAALCELVGRSDAQLRGSALAALMADDTSAARIRHVLETPALQRGGTVVEVELQGEAGQRVPVDFNCTPRLDADGRRVGLVFVGRPMGELKRAYHQLREAHEALKRTQQQLLHSEKMASLGRLVAGVAHELNNPISFVLGNVHAMRRYSERLRQYLGAIHGGASLAQQDELRAQLRIDHVLADLPSLMEGMLEGAHRTADIVNGLKRFSAVDREERVEVDLGGVVERAIHWVRKGTAPVFQVEWQGGEPCSVMGSPGQLLQVVMNLVQNAYDAAGSRSGVVPLLRATLARQDGQAVLRLHDNGPGIAPEHLHRIFDPFFTTKPVGKGTGLGLSISYGIVEQHGGSLSADNHPEGGAVFTLRLPLASGAA</sequence>
<evidence type="ECO:0000256" key="3">
    <source>
        <dbReference type="ARBA" id="ARBA00022553"/>
    </source>
</evidence>